<protein>
    <submittedName>
        <fullName evidence="1">Uncharacterized protein</fullName>
    </submittedName>
</protein>
<sequence length="89" mass="9475">MAHRSTEEIRTMMYIAGTIADVIDNGDTATLVLDAGHHRHQLQADSRLLADGLTALFGTDWIGKAIAVQCEGATLTSIEIPGAPPNYAI</sequence>
<reference evidence="1" key="1">
    <citation type="submission" date="2013-07" db="EMBL/GenBank/DDBJ databases">
        <authorList>
            <person name="McIlroy S."/>
        </authorList>
    </citation>
    <scope>NUCLEOTIDE SEQUENCE [LARGE SCALE GENOMIC DNA]</scope>
    <source>
        <strain evidence="1">Run_A_D11</strain>
    </source>
</reference>
<dbReference type="Proteomes" id="UP000035760">
    <property type="component" value="Unassembled WGS sequence"/>
</dbReference>
<evidence type="ECO:0000313" key="1">
    <source>
        <dbReference type="EMBL" id="CDI03729.1"/>
    </source>
</evidence>
<keyword evidence="2" id="KW-1185">Reference proteome</keyword>
<organism evidence="1 2">
    <name type="scientific">Candidatus Competibacter denitrificans Run_A_D11</name>
    <dbReference type="NCBI Taxonomy" id="1400863"/>
    <lineage>
        <taxon>Bacteria</taxon>
        <taxon>Pseudomonadati</taxon>
        <taxon>Pseudomonadota</taxon>
        <taxon>Gammaproteobacteria</taxon>
        <taxon>Candidatus Competibacteraceae</taxon>
        <taxon>Candidatus Competibacter</taxon>
    </lineage>
</organism>
<accession>W6MAF7</accession>
<proteinExistence type="predicted"/>
<dbReference type="AlphaFoldDB" id="W6MAF7"/>
<dbReference type="EMBL" id="CBTJ020000071">
    <property type="protein sequence ID" value="CDI03729.1"/>
    <property type="molecule type" value="Genomic_DNA"/>
</dbReference>
<gene>
    <name evidence="1" type="ORF">BN873_610126</name>
</gene>
<comment type="caution">
    <text evidence="1">The sequence shown here is derived from an EMBL/GenBank/DDBJ whole genome shotgun (WGS) entry which is preliminary data.</text>
</comment>
<dbReference type="RefSeq" id="WP_048674691.1">
    <property type="nucleotide sequence ID" value="NZ_CBTJ020000071.1"/>
</dbReference>
<evidence type="ECO:0000313" key="2">
    <source>
        <dbReference type="Proteomes" id="UP000035760"/>
    </source>
</evidence>
<name>W6MAF7_9GAMM</name>
<reference evidence="1" key="2">
    <citation type="submission" date="2014-03" db="EMBL/GenBank/DDBJ databases">
        <title>Candidatus Competibacter-lineage genomes retrieved from metagenomes reveal functional metabolic diversity.</title>
        <authorList>
            <person name="McIlroy S.J."/>
            <person name="Albertsen M."/>
            <person name="Andresen E.K."/>
            <person name="Saunders A.M."/>
            <person name="Kristiansen R."/>
            <person name="Stokholm-Bjerregaard M."/>
            <person name="Nielsen K.L."/>
            <person name="Nielsen P.H."/>
        </authorList>
    </citation>
    <scope>NUCLEOTIDE SEQUENCE</scope>
    <source>
        <strain evidence="1">Run_A_D11</strain>
    </source>
</reference>